<feature type="region of interest" description="Disordered" evidence="1">
    <location>
        <begin position="424"/>
        <end position="470"/>
    </location>
</feature>
<feature type="region of interest" description="Disordered" evidence="1">
    <location>
        <begin position="744"/>
        <end position="770"/>
    </location>
</feature>
<accession>A0ABR5BLA7</accession>
<sequence length="789" mass="89119">MPVSEDIRLKSRHTAQQKFQALMLRTKSPPVAYRLMSKSWTDITERHCQPTLIEEGMARSPDLLPFSRCEKVIHTDVDHGFSADFCCTVATFKAFMRVRAMMIEKPRFPNGRTSTRAMKGVPISSADRHQVEAYIDTDLKRELSLNTGTFAKPITSFADFMRLLNACWSAAVQFHSPREAKQPAFLPWRSDPDISEGIIWGQDITGALFVPDGIDEVRIKYMIKWRSLKGKRNTDADSKDGYHEQEEVHLAGLDATLFITAFGLEDQVFEHFSRYEQIGSITAATVRDAGGEIPLVIKESARQTRLLQDIRYDPTIQKWRTYPEQAIRYSTMREKWKALLRLCGYDEQRAMGLTRYGTSAAELPSHRLRNAEVPEHITKMREKLDEQDLRSSFVKEQSIERARLAFRPSNACDPISTISASLLNKDSGRAKPPPFNPDFPLDPALFEEEDQDQGESMAGQSTGEADNVDQEFEDELEPTAVLRHQPDHQRLIDALTAHCATSVLPVADDSRSAKIMSRTDIIHSITHASFFTRQKHCFDYPGEIPTEGQCCPVTGCTYNTSDLTASKAASHIHACVKAAIGREVWIKYEEHFCLKTCPWQGCLHLIFDNAIQAAEHFFVKHVNGPAVSIKCAVQLEDGVCDAPCVRTCCFAKPTSPINANQARKPLKRLRTDAHLNCSRRRFRQWIVDSAGERYLRTPSDLAEHLRTKHSIRLTGNGTSKKSYAPLNGNLSRLLSDYRGNYAKEETGHNSELTDDSAQPLRKRRKPVGTMAAQHNKDRFAKMTGKCIKA</sequence>
<evidence type="ECO:0000313" key="3">
    <source>
        <dbReference type="Proteomes" id="UP000054272"/>
    </source>
</evidence>
<proteinExistence type="predicted"/>
<dbReference type="Proteomes" id="UP000054272">
    <property type="component" value="Unassembled WGS sequence"/>
</dbReference>
<evidence type="ECO:0000313" key="2">
    <source>
        <dbReference type="EMBL" id="KIR76431.1"/>
    </source>
</evidence>
<organism evidence="2 3">
    <name type="scientific">Cryptococcus gattii EJB2</name>
    <dbReference type="NCBI Taxonomy" id="1296103"/>
    <lineage>
        <taxon>Eukaryota</taxon>
        <taxon>Fungi</taxon>
        <taxon>Dikarya</taxon>
        <taxon>Basidiomycota</taxon>
        <taxon>Agaricomycotina</taxon>
        <taxon>Tremellomycetes</taxon>
        <taxon>Tremellales</taxon>
        <taxon>Cryptococcaceae</taxon>
        <taxon>Cryptococcus</taxon>
        <taxon>Cryptococcus gattii species complex</taxon>
    </lineage>
</organism>
<protein>
    <recommendedName>
        <fullName evidence="4">C2H2-type domain-containing protein</fullName>
    </recommendedName>
</protein>
<evidence type="ECO:0008006" key="4">
    <source>
        <dbReference type="Google" id="ProtNLM"/>
    </source>
</evidence>
<evidence type="ECO:0000256" key="1">
    <source>
        <dbReference type="SAM" id="MobiDB-lite"/>
    </source>
</evidence>
<keyword evidence="3" id="KW-1185">Reference proteome</keyword>
<gene>
    <name evidence="2" type="ORF">I306_06600</name>
</gene>
<name>A0ABR5BLA7_9TREE</name>
<dbReference type="EMBL" id="KN848797">
    <property type="protein sequence ID" value="KIR76431.1"/>
    <property type="molecule type" value="Genomic_DNA"/>
</dbReference>
<reference evidence="2 3" key="1">
    <citation type="submission" date="2015-01" db="EMBL/GenBank/DDBJ databases">
        <title>The Genome Sequence of Cryptococcus gattii EJB2.</title>
        <authorList>
            <consortium name="The Broad Institute Genomics Platform"/>
            <person name="Cuomo C."/>
            <person name="Litvintseva A."/>
            <person name="Chen Y."/>
            <person name="Heitman J."/>
            <person name="Sun S."/>
            <person name="Springer D."/>
            <person name="Dromer F."/>
            <person name="Young S."/>
            <person name="Zeng Q."/>
            <person name="Gargeya S."/>
            <person name="Abouelleil A."/>
            <person name="Alvarado L."/>
            <person name="Chapman S.B."/>
            <person name="Gainer-Dewar J."/>
            <person name="Goldberg J."/>
            <person name="Griggs A."/>
            <person name="Gujja S."/>
            <person name="Hansen M."/>
            <person name="Howarth C."/>
            <person name="Imamovic A."/>
            <person name="Larimer J."/>
            <person name="Murphy C."/>
            <person name="Naylor J."/>
            <person name="Pearson M."/>
            <person name="Priest M."/>
            <person name="Roberts A."/>
            <person name="Saif S."/>
            <person name="Shea T."/>
            <person name="Sykes S."/>
            <person name="Wortman J."/>
            <person name="Nusbaum C."/>
            <person name="Birren B."/>
        </authorList>
    </citation>
    <scope>NUCLEOTIDE SEQUENCE [LARGE SCALE GENOMIC DNA]</scope>
    <source>
        <strain evidence="2 3">EJB2</strain>
    </source>
</reference>